<name>H5TAM5_9ALTE</name>
<protein>
    <submittedName>
        <fullName evidence="1">Uncharacterized protein</fullName>
    </submittedName>
</protein>
<reference evidence="1 2" key="2">
    <citation type="journal article" date="2017" name="Antonie Van Leeuwenhoek">
        <title>Rhizobium rhizosphaerae sp. nov., a novel species isolated from rice rhizosphere.</title>
        <authorList>
            <person name="Zhao J.J."/>
            <person name="Zhang J."/>
            <person name="Zhang R.J."/>
            <person name="Zhang C.W."/>
            <person name="Yin H.Q."/>
            <person name="Zhang X.X."/>
        </authorList>
    </citation>
    <scope>NUCLEOTIDE SEQUENCE [LARGE SCALE GENOMIC DNA]</scope>
    <source>
        <strain evidence="1 2">ACAM 611</strain>
    </source>
</reference>
<reference evidence="1 2" key="1">
    <citation type="journal article" date="2012" name="J. Bacteriol.">
        <title>Genome sequence of proteorhodopsin-containing sea ice bacterium Glaciecola punicea ACAM 611T.</title>
        <authorList>
            <person name="Qin Q.-L."/>
            <person name="Xie B.-B."/>
            <person name="Shu Y.-L."/>
            <person name="Rong J.-C."/>
            <person name="Zhao D.-L."/>
            <person name="Zhang X.-Y."/>
            <person name="Chen X.-L."/>
            <person name="Zhou B.-C."/>
            <person name="Zhanga Y.-Z."/>
        </authorList>
    </citation>
    <scope>NUCLEOTIDE SEQUENCE [LARGE SCALE GENOMIC DNA]</scope>
    <source>
        <strain evidence="1 2">ACAM 611</strain>
    </source>
</reference>
<evidence type="ECO:0000313" key="2">
    <source>
        <dbReference type="Proteomes" id="UP000053586"/>
    </source>
</evidence>
<proteinExistence type="predicted"/>
<dbReference type="EMBL" id="BAET01000012">
    <property type="protein sequence ID" value="GAB55352.1"/>
    <property type="molecule type" value="Genomic_DNA"/>
</dbReference>
<keyword evidence="2" id="KW-1185">Reference proteome</keyword>
<sequence length="42" mass="5139">MIRRLKSSPKDYHKVSLSAHFWRNYCTKRVLRQINKTRTFTA</sequence>
<evidence type="ECO:0000313" key="1">
    <source>
        <dbReference type="EMBL" id="GAB55352.1"/>
    </source>
</evidence>
<dbReference type="AlphaFoldDB" id="H5TAM5"/>
<organism evidence="1 2">
    <name type="scientific">Glaciecola punicea ACAM 611</name>
    <dbReference type="NCBI Taxonomy" id="1121923"/>
    <lineage>
        <taxon>Bacteria</taxon>
        <taxon>Pseudomonadati</taxon>
        <taxon>Pseudomonadota</taxon>
        <taxon>Gammaproteobacteria</taxon>
        <taxon>Alteromonadales</taxon>
        <taxon>Alteromonadaceae</taxon>
        <taxon>Glaciecola</taxon>
    </lineage>
</organism>
<comment type="caution">
    <text evidence="1">The sequence shown here is derived from an EMBL/GenBank/DDBJ whole genome shotgun (WGS) entry which is preliminary data.</text>
</comment>
<accession>H5TAM5</accession>
<gene>
    <name evidence="1" type="ORF">GPUN_1228</name>
</gene>
<dbReference type="Proteomes" id="UP000053586">
    <property type="component" value="Unassembled WGS sequence"/>
</dbReference>